<gene>
    <name evidence="1" type="ORF">I5282_04080</name>
</gene>
<accession>A0ABS1W8R3</accession>
<dbReference type="EMBL" id="JADWVN010000007">
    <property type="protein sequence ID" value="MBL7525753.1"/>
    <property type="molecule type" value="Genomic_DNA"/>
</dbReference>
<evidence type="ECO:0008006" key="3">
    <source>
        <dbReference type="Google" id="ProtNLM"/>
    </source>
</evidence>
<protein>
    <recommendedName>
        <fullName evidence="3">Helicase/relaxase</fullName>
    </recommendedName>
</protein>
<keyword evidence="2" id="KW-1185">Reference proteome</keyword>
<dbReference type="RefSeq" id="WP_203109371.1">
    <property type="nucleotide sequence ID" value="NZ_JADOBG010000010.1"/>
</dbReference>
<comment type="caution">
    <text evidence="1">The sequence shown here is derived from an EMBL/GenBank/DDBJ whole genome shotgun (WGS) entry which is preliminary data.</text>
</comment>
<sequence>MSLDILIKPLNQLLTQGACSASEAELNELLVGLAYSTIDHTRWIISQRLLNVRTQLLNDNELIAAILATNAQIKQSWCQIMAARCMEAGQLADGNVLIHLITELGDASAWIETFYPHASLAMTTFTSLERTILGTTAEQNQASLILARVLRAAYQLSQWQKQSIDKLLGVITDGSRPDINWCSGRTIVQPGLSFGDGAWLLCAQTISKEQTVTEMSEKNHAFKNLDWVLKNPWCYLLALITYEQNVLQVEGSGGLLLELPEGQSPYHPAEVQVLVLGKESDELSCGSLGAYILRILNSLNMSLYPAGLNQHDLNIALSPVIATLLAHKVWQYREGIGGEQGQYQIHPDFSDVCYGRKGQPAFSRFARHLRYAIRSQANQWRDEIKSPKTAKINEKSLELSPRIKANYE</sequence>
<proteinExistence type="predicted"/>
<dbReference type="Proteomes" id="UP000809910">
    <property type="component" value="Unassembled WGS sequence"/>
</dbReference>
<reference evidence="1 2" key="1">
    <citation type="submission" date="2020-12" db="EMBL/GenBank/DDBJ databases">
        <title>WGS of Legionella: environmental sample.</title>
        <authorList>
            <person name="Cristino S."/>
            <person name="Girolamini L."/>
            <person name="Salaris S."/>
            <person name="Pascale M.R."/>
            <person name="Mazzotta M."/>
            <person name="Orsini M."/>
            <person name="Grottola A."/>
        </authorList>
    </citation>
    <scope>NUCLEOTIDE SEQUENCE [LARGE SCALE GENOMIC DNA]</scope>
    <source>
        <strain evidence="1 2">30cs62</strain>
    </source>
</reference>
<evidence type="ECO:0000313" key="1">
    <source>
        <dbReference type="EMBL" id="MBL7525753.1"/>
    </source>
</evidence>
<organism evidence="1 2">
    <name type="scientific">Legionella bononiensis</name>
    <dbReference type="NCBI Taxonomy" id="2793102"/>
    <lineage>
        <taxon>Bacteria</taxon>
        <taxon>Pseudomonadati</taxon>
        <taxon>Pseudomonadota</taxon>
        <taxon>Gammaproteobacteria</taxon>
        <taxon>Legionellales</taxon>
        <taxon>Legionellaceae</taxon>
        <taxon>Legionella</taxon>
    </lineage>
</organism>
<name>A0ABS1W8R3_9GAMM</name>
<evidence type="ECO:0000313" key="2">
    <source>
        <dbReference type="Proteomes" id="UP000809910"/>
    </source>
</evidence>